<keyword evidence="2" id="KW-1185">Reference proteome</keyword>
<evidence type="ECO:0000313" key="1">
    <source>
        <dbReference type="EMBL" id="GLQ75834.1"/>
    </source>
</evidence>
<accession>A0AAV5NZ94</accession>
<dbReference type="EMBL" id="BSNX01000075">
    <property type="protein sequence ID" value="GLQ75834.1"/>
    <property type="molecule type" value="Genomic_DNA"/>
</dbReference>
<gene>
    <name evidence="1" type="ORF">GCM10007932_51970</name>
</gene>
<reference evidence="2" key="1">
    <citation type="journal article" date="2019" name="Int. J. Syst. Evol. Microbiol.">
        <title>The Global Catalogue of Microorganisms (GCM) 10K type strain sequencing project: providing services to taxonomists for standard genome sequencing and annotation.</title>
        <authorList>
            <consortium name="The Broad Institute Genomics Platform"/>
            <consortium name="The Broad Institute Genome Sequencing Center for Infectious Disease"/>
            <person name="Wu L."/>
            <person name="Ma J."/>
        </authorList>
    </citation>
    <scope>NUCLEOTIDE SEQUENCE [LARGE SCALE GENOMIC DNA]</scope>
    <source>
        <strain evidence="2">NBRC 15640</strain>
    </source>
</reference>
<dbReference type="Proteomes" id="UP001156690">
    <property type="component" value="Unassembled WGS sequence"/>
</dbReference>
<organism evidence="1 2">
    <name type="scientific">Vibrio penaeicida</name>
    <dbReference type="NCBI Taxonomy" id="104609"/>
    <lineage>
        <taxon>Bacteria</taxon>
        <taxon>Pseudomonadati</taxon>
        <taxon>Pseudomonadota</taxon>
        <taxon>Gammaproteobacteria</taxon>
        <taxon>Vibrionales</taxon>
        <taxon>Vibrionaceae</taxon>
        <taxon>Vibrio</taxon>
    </lineage>
</organism>
<sequence length="124" mass="13936">MVKNPYLEKSFLFVEISNSESVDSVYTRDLVAMLSQENSELSSSAVLPIGQFESVYSSRLDIQRRILKNEDEAYMHAFEALMNQVSDVKLSAKEISIVQVKAEREGYLIFIADARSVLGALPIL</sequence>
<dbReference type="AlphaFoldDB" id="A0AAV5NZ94"/>
<name>A0AAV5NZ94_9VIBR</name>
<proteinExistence type="predicted"/>
<comment type="caution">
    <text evidence="1">The sequence shown here is derived from an EMBL/GenBank/DDBJ whole genome shotgun (WGS) entry which is preliminary data.</text>
</comment>
<protein>
    <submittedName>
        <fullName evidence="1">Uncharacterized protein</fullName>
    </submittedName>
</protein>
<evidence type="ECO:0000313" key="2">
    <source>
        <dbReference type="Proteomes" id="UP001156690"/>
    </source>
</evidence>
<dbReference type="RefSeq" id="WP_126606658.1">
    <property type="nucleotide sequence ID" value="NZ_AP025145.1"/>
</dbReference>